<feature type="compositionally biased region" description="Low complexity" evidence="1">
    <location>
        <begin position="599"/>
        <end position="610"/>
    </location>
</feature>
<sequence>MARPSGRRPEIHTEFGHRLSARLARAALRPGGPSLESRDVGNAVLVHPRGFVDGRALTFTQRLAADPQHTLVVLDLPASPEDAVWETVARALDRRGTSFRIVPGRGSREDVKNAAQRLADRLDCVVVAPDGAVLPAAGGALFVPAHHGMGWLRYRPNLPSVPDSRRFPKPQWEFSVPDEPRPTGAGGMIEPLPGGVWIRGTWEDAAAAVHRKRLAELLAAHPDLLGVAVGSPGAAALPLEEIAAFWETLPSSARPLVRFVPYGPVAVPDGAPLGQALADLLGEPVAVYAGIPVPSQDGTATEVHTLQRDGTLGWRPYATEFGFEPRARTGGVAAAPVALGTRPPVGSIPAVAPGVYQYAPDVMLEVVQSGLWVRPPAEPHDGHAVRTAPTDPASPAVLYDGTNPMAADRMRFIAYELLRGLDPSFGRHSRVMPSSEAGRGPGGGHPALPAAPAQAGGRLQQPAAEREAATPSAPDSGTWTDTPAVRASAPSVPGETADPSPSAGTGTWTDAPAPRPSAPLVPGEGPSPSPDPGTWTDGPAGSARDAAPGPQAVPPARPPVAVPESAGPAQLPPRTTEFTGPSVPPPVVPTAAPGPGPAAPGTATTARAGAPQPPVPSPPAATPVPPAPAPPVPAPAPTGPPPAAPVAPEPPTPATPLPASAPDEPPPVAPPPAAASPSPSPSNSPTPGPSSSAPRIRLESSPTQPPTPRPAAPGPATPPPPAAAPPAAPAPRPPVAAPRPGGGGGGTVRVQPEPSAAATVVPPEKGVERERDWLRRSLGGRYDTAAAFVSRVLSETPGLHGGPRASAGDALTDLAAVRLYLTGATAAIDAAIRAGSTGPHVPLARCAACGVRRLPSYRGAALLRAPLNPAERAWYREGAVVTEHSFLAALTTVRRDLAGTTDVLLWSLTARRTALVVPEVPDRVLFAPGTRFKVLRAVDGERPVVMLRELGAAEVGADGGVAGGRVPLDEIALAGLEQVHDFWQKAEQNPDELMGDPLPDDAADAFAAAPGLSQHPPAGPRHPATPAGTTPQQPQKGAKP</sequence>
<dbReference type="eggNOG" id="COG3170">
    <property type="taxonomic scope" value="Bacteria"/>
</dbReference>
<evidence type="ECO:0000313" key="2">
    <source>
        <dbReference type="EMBL" id="AEW92811.1"/>
    </source>
</evidence>
<dbReference type="HOGENOM" id="CLU_007925_0_0_11"/>
<feature type="compositionally biased region" description="Low complexity" evidence="1">
    <location>
        <begin position="446"/>
        <end position="463"/>
    </location>
</feature>
<dbReference type="KEGG" id="scy:SCATT_04400"/>
<keyword evidence="3" id="KW-1185">Reference proteome</keyword>
<feature type="compositionally biased region" description="Acidic residues" evidence="1">
    <location>
        <begin position="989"/>
        <end position="1003"/>
    </location>
</feature>
<accession>F8JQS9</accession>
<feature type="region of interest" description="Disordered" evidence="1">
    <location>
        <begin position="378"/>
        <end position="400"/>
    </location>
</feature>
<dbReference type="Proteomes" id="UP000007842">
    <property type="component" value="Chromosome"/>
</dbReference>
<gene>
    <name evidence="2" type="ordered locus">SCATT_04400</name>
</gene>
<dbReference type="OrthoDB" id="3320501at2"/>
<name>F8JQS9_STREN</name>
<dbReference type="PATRIC" id="fig|1003195.11.peg.2065"/>
<feature type="compositionally biased region" description="Pro residues" evidence="1">
    <location>
        <begin position="611"/>
        <end position="656"/>
    </location>
</feature>
<feature type="compositionally biased region" description="Pro residues" evidence="1">
    <location>
        <begin position="551"/>
        <end position="561"/>
    </location>
</feature>
<feature type="compositionally biased region" description="Pro residues" evidence="1">
    <location>
        <begin position="513"/>
        <end position="531"/>
    </location>
</feature>
<reference evidence="3" key="1">
    <citation type="submission" date="2011-12" db="EMBL/GenBank/DDBJ databases">
        <title>Complete genome sequence of Streptomyces cattleya strain DSM 46488.</title>
        <authorList>
            <person name="Ou H.-Y."/>
            <person name="Li P."/>
            <person name="Zhao C."/>
            <person name="O'Hagan D."/>
            <person name="Deng Z."/>
        </authorList>
    </citation>
    <scope>NUCLEOTIDE SEQUENCE [LARGE SCALE GENOMIC DNA]</scope>
    <source>
        <strain evidence="3">ATCC 35852 / DSM 46488 / JCM 4925 / NBRC 14057 / NRRL 8057</strain>
    </source>
</reference>
<dbReference type="eggNOG" id="COG3266">
    <property type="taxonomic scope" value="Bacteria"/>
</dbReference>
<feature type="compositionally biased region" description="Low complexity" evidence="1">
    <location>
        <begin position="1024"/>
        <end position="1040"/>
    </location>
</feature>
<protein>
    <submittedName>
        <fullName evidence="2">Uncharacterized protein</fullName>
    </submittedName>
</protein>
<feature type="compositionally biased region" description="Pro residues" evidence="1">
    <location>
        <begin position="663"/>
        <end position="688"/>
    </location>
</feature>
<feature type="region of interest" description="Disordered" evidence="1">
    <location>
        <begin position="428"/>
        <end position="765"/>
    </location>
</feature>
<evidence type="ECO:0000313" key="3">
    <source>
        <dbReference type="Proteomes" id="UP000007842"/>
    </source>
</evidence>
<feature type="region of interest" description="Disordered" evidence="1">
    <location>
        <begin position="989"/>
        <end position="1040"/>
    </location>
</feature>
<dbReference type="RefSeq" id="WP_014141202.1">
    <property type="nucleotide sequence ID" value="NC_016111.1"/>
</dbReference>
<dbReference type="EMBL" id="CP003219">
    <property type="protein sequence ID" value="AEW92811.1"/>
    <property type="molecule type" value="Genomic_DNA"/>
</dbReference>
<feature type="compositionally biased region" description="Pro residues" evidence="1">
    <location>
        <begin position="582"/>
        <end position="598"/>
    </location>
</feature>
<dbReference type="STRING" id="1003195.SCATT_04400"/>
<evidence type="ECO:0000256" key="1">
    <source>
        <dbReference type="SAM" id="MobiDB-lite"/>
    </source>
</evidence>
<proteinExistence type="predicted"/>
<dbReference type="AlphaFoldDB" id="F8JQS9"/>
<organism evidence="2 3">
    <name type="scientific">Streptantibioticus cattleyicolor (strain ATCC 35852 / DSM 46488 / JCM 4925 / NBRC 14057 / NRRL 8057)</name>
    <name type="common">Streptomyces cattleya</name>
    <dbReference type="NCBI Taxonomy" id="1003195"/>
    <lineage>
        <taxon>Bacteria</taxon>
        <taxon>Bacillati</taxon>
        <taxon>Actinomycetota</taxon>
        <taxon>Actinomycetes</taxon>
        <taxon>Kitasatosporales</taxon>
        <taxon>Streptomycetaceae</taxon>
        <taxon>Streptantibioticus</taxon>
    </lineage>
</organism>
<dbReference type="KEGG" id="sct:SCAT_0426"/>
<feature type="compositionally biased region" description="Pro residues" evidence="1">
    <location>
        <begin position="703"/>
        <end position="737"/>
    </location>
</feature>
<dbReference type="Gene3D" id="3.90.176.10">
    <property type="entry name" value="Toxin ADP-ribosyltransferase, Chain A, domain 1"/>
    <property type="match status" value="1"/>
</dbReference>
<accession>G8WNP9</accession>